<evidence type="ECO:0000256" key="5">
    <source>
        <dbReference type="ARBA" id="ARBA00022777"/>
    </source>
</evidence>
<dbReference type="SUPFAM" id="SSF55785">
    <property type="entry name" value="PYP-like sensor domain (PAS domain)"/>
    <property type="match status" value="1"/>
</dbReference>
<dbReference type="Gene3D" id="3.30.565.10">
    <property type="entry name" value="Histidine kinase-like ATPase, C-terminal domain"/>
    <property type="match status" value="1"/>
</dbReference>
<keyword evidence="8" id="KW-0812">Transmembrane</keyword>
<dbReference type="InterPro" id="IPR003594">
    <property type="entry name" value="HATPase_dom"/>
</dbReference>
<feature type="domain" description="PAS" evidence="10">
    <location>
        <begin position="111"/>
        <end position="147"/>
    </location>
</feature>
<evidence type="ECO:0000256" key="6">
    <source>
        <dbReference type="ARBA" id="ARBA00022840"/>
    </source>
</evidence>
<evidence type="ECO:0000313" key="11">
    <source>
        <dbReference type="EMBL" id="MDT0602371.1"/>
    </source>
</evidence>
<keyword evidence="6 11" id="KW-0067">ATP-binding</keyword>
<dbReference type="InterPro" id="IPR004358">
    <property type="entry name" value="Sig_transdc_His_kin-like_C"/>
</dbReference>
<keyword evidence="4" id="KW-0547">Nucleotide-binding</keyword>
<dbReference type="GO" id="GO:0005524">
    <property type="term" value="F:ATP binding"/>
    <property type="evidence" value="ECO:0007669"/>
    <property type="project" value="UniProtKB-KW"/>
</dbReference>
<keyword evidence="7" id="KW-0902">Two-component regulatory system</keyword>
<keyword evidence="12" id="KW-1185">Reference proteome</keyword>
<evidence type="ECO:0000313" key="12">
    <source>
        <dbReference type="Proteomes" id="UP001266357"/>
    </source>
</evidence>
<sequence>MGFKRFSLMIITRTLLVILTALLFAYFMYSPGYHAASFVTLLIIGFQFHEMIRFITKTNAELTRFLNAARYADFSQRFELAELGMGFDELGKAFTEILNRLQLARVEQEKDLKYFKAVIEQVPVPLLTVHHNKNITLWNNAARRLFGSNHVTKLSDLQQFSQDFEQTLANINHSGNLLIDIMIDGMEHRLSVSATQITVNQQQEILISMQDIQNELNIAQLQAWQDLVSVLTHEIMNSITPIASLTKTAADLVEDVRKNYHHNQAALEDLSDVADAVKTVANRSDGLMSFVSSYRKLTRLPTPNKKRIKIEPFLSDISNVMSQTGFCHDITMSILVEPTTLEFEVDVAMMEQVFINLLKNAQQALINKTKPIINIHAKLNKRGRVMIAIADNGNGVAKEIIEQIFVPFFTTKREGSGVGLALTRQIMIAHGGHIKVENTNEGACFTLTF</sequence>
<evidence type="ECO:0000256" key="1">
    <source>
        <dbReference type="ARBA" id="ARBA00000085"/>
    </source>
</evidence>
<name>A0ABU3A080_9GAMM</name>
<keyword evidence="3" id="KW-0808">Transferase</keyword>
<evidence type="ECO:0000256" key="7">
    <source>
        <dbReference type="ARBA" id="ARBA00023012"/>
    </source>
</evidence>
<evidence type="ECO:0000256" key="8">
    <source>
        <dbReference type="SAM" id="Phobius"/>
    </source>
</evidence>
<protein>
    <recommendedName>
        <fullName evidence="2">histidine kinase</fullName>
        <ecNumber evidence="2">2.7.13.3</ecNumber>
    </recommendedName>
</protein>
<reference evidence="11 12" key="1">
    <citation type="submission" date="2023-09" db="EMBL/GenBank/DDBJ databases">
        <authorList>
            <person name="Rey-Velasco X."/>
        </authorList>
    </citation>
    <scope>NUCLEOTIDE SEQUENCE [LARGE SCALE GENOMIC DNA]</scope>
    <source>
        <strain evidence="11 12">W431</strain>
    </source>
</reference>
<dbReference type="Pfam" id="PF02518">
    <property type="entry name" value="HATPase_c"/>
    <property type="match status" value="1"/>
</dbReference>
<dbReference type="InterPro" id="IPR035965">
    <property type="entry name" value="PAS-like_dom_sf"/>
</dbReference>
<dbReference type="InterPro" id="IPR000014">
    <property type="entry name" value="PAS"/>
</dbReference>
<dbReference type="PROSITE" id="PS50109">
    <property type="entry name" value="HIS_KIN"/>
    <property type="match status" value="1"/>
</dbReference>
<comment type="caution">
    <text evidence="11">The sequence shown here is derived from an EMBL/GenBank/DDBJ whole genome shotgun (WGS) entry which is preliminary data.</text>
</comment>
<dbReference type="SMART" id="SM00387">
    <property type="entry name" value="HATPase_c"/>
    <property type="match status" value="1"/>
</dbReference>
<evidence type="ECO:0000259" key="10">
    <source>
        <dbReference type="PROSITE" id="PS50112"/>
    </source>
</evidence>
<feature type="domain" description="Histidine kinase" evidence="9">
    <location>
        <begin position="230"/>
        <end position="449"/>
    </location>
</feature>
<dbReference type="PANTHER" id="PTHR43065">
    <property type="entry name" value="SENSOR HISTIDINE KINASE"/>
    <property type="match status" value="1"/>
</dbReference>
<gene>
    <name evidence="11" type="ORF">RM573_02075</name>
</gene>
<dbReference type="RefSeq" id="WP_311576462.1">
    <property type="nucleotide sequence ID" value="NZ_JAVRIF010000001.1"/>
</dbReference>
<dbReference type="EMBL" id="JAVRIF010000001">
    <property type="protein sequence ID" value="MDT0602371.1"/>
    <property type="molecule type" value="Genomic_DNA"/>
</dbReference>
<keyword evidence="8" id="KW-0472">Membrane</keyword>
<dbReference type="EC" id="2.7.13.3" evidence="2"/>
<proteinExistence type="predicted"/>
<dbReference type="Pfam" id="PF13188">
    <property type="entry name" value="PAS_8"/>
    <property type="match status" value="1"/>
</dbReference>
<dbReference type="PANTHER" id="PTHR43065:SF46">
    <property type="entry name" value="C4-DICARBOXYLATE TRANSPORT SENSOR PROTEIN DCTB"/>
    <property type="match status" value="1"/>
</dbReference>
<evidence type="ECO:0000256" key="2">
    <source>
        <dbReference type="ARBA" id="ARBA00012438"/>
    </source>
</evidence>
<keyword evidence="5" id="KW-0418">Kinase</keyword>
<dbReference type="InterPro" id="IPR005467">
    <property type="entry name" value="His_kinase_dom"/>
</dbReference>
<evidence type="ECO:0000259" key="9">
    <source>
        <dbReference type="PROSITE" id="PS50109"/>
    </source>
</evidence>
<dbReference type="InterPro" id="IPR036890">
    <property type="entry name" value="HATPase_C_sf"/>
</dbReference>
<dbReference type="Proteomes" id="UP001266357">
    <property type="component" value="Unassembled WGS sequence"/>
</dbReference>
<dbReference type="PROSITE" id="PS50112">
    <property type="entry name" value="PAS"/>
    <property type="match status" value="1"/>
</dbReference>
<accession>A0ABU3A080</accession>
<dbReference type="SUPFAM" id="SSF55874">
    <property type="entry name" value="ATPase domain of HSP90 chaperone/DNA topoisomerase II/histidine kinase"/>
    <property type="match status" value="1"/>
</dbReference>
<evidence type="ECO:0000256" key="3">
    <source>
        <dbReference type="ARBA" id="ARBA00022679"/>
    </source>
</evidence>
<dbReference type="PRINTS" id="PR00344">
    <property type="entry name" value="BCTRLSENSOR"/>
</dbReference>
<feature type="transmembrane region" description="Helical" evidence="8">
    <location>
        <begin position="7"/>
        <end position="29"/>
    </location>
</feature>
<comment type="catalytic activity">
    <reaction evidence="1">
        <text>ATP + protein L-histidine = ADP + protein N-phospho-L-histidine.</text>
        <dbReference type="EC" id="2.7.13.3"/>
    </reaction>
</comment>
<evidence type="ECO:0000256" key="4">
    <source>
        <dbReference type="ARBA" id="ARBA00022741"/>
    </source>
</evidence>
<dbReference type="Gene3D" id="3.30.450.20">
    <property type="entry name" value="PAS domain"/>
    <property type="match status" value="1"/>
</dbReference>
<organism evidence="11 12">
    <name type="scientific">Thalassotalea castellviae</name>
    <dbReference type="NCBI Taxonomy" id="3075612"/>
    <lineage>
        <taxon>Bacteria</taxon>
        <taxon>Pseudomonadati</taxon>
        <taxon>Pseudomonadota</taxon>
        <taxon>Gammaproteobacteria</taxon>
        <taxon>Alteromonadales</taxon>
        <taxon>Colwelliaceae</taxon>
        <taxon>Thalassotalea</taxon>
    </lineage>
</organism>
<keyword evidence="8" id="KW-1133">Transmembrane helix</keyword>